<evidence type="ECO:0000313" key="7">
    <source>
        <dbReference type="Proteomes" id="UP000199614"/>
    </source>
</evidence>
<dbReference type="InterPro" id="IPR014347">
    <property type="entry name" value="Tautomerase/MIF_sf"/>
</dbReference>
<dbReference type="STRING" id="260086.SAMN05216207_1004138"/>
<gene>
    <name evidence="6" type="ORF">SAMN05216207_1004138</name>
</gene>
<dbReference type="InterPro" id="IPR018191">
    <property type="entry name" value="4-OT"/>
</dbReference>
<reference evidence="6 7" key="1">
    <citation type="submission" date="2016-10" db="EMBL/GenBank/DDBJ databases">
        <authorList>
            <person name="de Groot N.N."/>
        </authorList>
    </citation>
    <scope>NUCLEOTIDE SEQUENCE [LARGE SCALE GENOMIC DNA]</scope>
    <source>
        <strain evidence="6 7">CGMCC 4.1877</strain>
    </source>
</reference>
<evidence type="ECO:0000256" key="2">
    <source>
        <dbReference type="ARBA" id="ARBA00023235"/>
    </source>
</evidence>
<comment type="similarity">
    <text evidence="1 4">Belongs to the 4-oxalocrotonate tautomerase family.</text>
</comment>
<sequence length="67" mass="7162">MPVIQVTLTRGRTPEQLRALGEALTAAAADTLGAKPETVRVVLNECEAEHFFVGGESLAELRASGRR</sequence>
<evidence type="ECO:0000256" key="4">
    <source>
        <dbReference type="RuleBase" id="RU362032"/>
    </source>
</evidence>
<evidence type="ECO:0000256" key="1">
    <source>
        <dbReference type="ARBA" id="ARBA00006723"/>
    </source>
</evidence>
<evidence type="ECO:0000259" key="5">
    <source>
        <dbReference type="Pfam" id="PF01361"/>
    </source>
</evidence>
<dbReference type="Gene3D" id="3.30.429.10">
    <property type="entry name" value="Macrophage Migration Inhibitory Factor"/>
    <property type="match status" value="1"/>
</dbReference>
<dbReference type="Pfam" id="PF01361">
    <property type="entry name" value="Tautomerase"/>
    <property type="match status" value="1"/>
</dbReference>
<dbReference type="AlphaFoldDB" id="A0A1I4UKG3"/>
<feature type="domain" description="4-oxalocrotonate tautomerase-like" evidence="5">
    <location>
        <begin position="2"/>
        <end position="59"/>
    </location>
</feature>
<dbReference type="EC" id="5.3.2.-" evidence="4"/>
<proteinExistence type="inferred from homology"/>
<dbReference type="GO" id="GO:0016853">
    <property type="term" value="F:isomerase activity"/>
    <property type="evidence" value="ECO:0007669"/>
    <property type="project" value="UniProtKB-UniRule"/>
</dbReference>
<dbReference type="Proteomes" id="UP000199614">
    <property type="component" value="Unassembled WGS sequence"/>
</dbReference>
<feature type="active site" description="Proton acceptor; via imino nitrogen" evidence="3">
    <location>
        <position position="2"/>
    </location>
</feature>
<name>A0A1I4UKG3_PSUAM</name>
<dbReference type="RefSeq" id="WP_093338495.1">
    <property type="nucleotide sequence ID" value="NZ_FOUY01000004.1"/>
</dbReference>
<dbReference type="OrthoDB" id="4965437at2"/>
<evidence type="ECO:0000313" key="6">
    <source>
        <dbReference type="EMBL" id="SFM89193.1"/>
    </source>
</evidence>
<dbReference type="EMBL" id="FOUY01000004">
    <property type="protein sequence ID" value="SFM89193.1"/>
    <property type="molecule type" value="Genomic_DNA"/>
</dbReference>
<keyword evidence="7" id="KW-1185">Reference proteome</keyword>
<organism evidence="6 7">
    <name type="scientific">Pseudonocardia ammonioxydans</name>
    <dbReference type="NCBI Taxonomy" id="260086"/>
    <lineage>
        <taxon>Bacteria</taxon>
        <taxon>Bacillati</taxon>
        <taxon>Actinomycetota</taxon>
        <taxon>Actinomycetes</taxon>
        <taxon>Pseudonocardiales</taxon>
        <taxon>Pseudonocardiaceae</taxon>
        <taxon>Pseudonocardia</taxon>
    </lineage>
</organism>
<dbReference type="InterPro" id="IPR004370">
    <property type="entry name" value="4-OT-like_dom"/>
</dbReference>
<dbReference type="NCBIfam" id="NF002571">
    <property type="entry name" value="PRK02220.1"/>
    <property type="match status" value="1"/>
</dbReference>
<dbReference type="PANTHER" id="PTHR35530:SF1">
    <property type="entry name" value="2-HYDROXYMUCONATE TAUTOMERASE"/>
    <property type="match status" value="1"/>
</dbReference>
<dbReference type="PANTHER" id="PTHR35530">
    <property type="entry name" value="TAUTOMERASE-RELATED"/>
    <property type="match status" value="1"/>
</dbReference>
<dbReference type="NCBIfam" id="TIGR00013">
    <property type="entry name" value="taut"/>
    <property type="match status" value="1"/>
</dbReference>
<protein>
    <recommendedName>
        <fullName evidence="4">Tautomerase</fullName>
        <ecNumber evidence="4">5.3.2.-</ecNumber>
    </recommendedName>
</protein>
<dbReference type="SUPFAM" id="SSF55331">
    <property type="entry name" value="Tautomerase/MIF"/>
    <property type="match status" value="1"/>
</dbReference>
<accession>A0A1I4UKG3</accession>
<keyword evidence="2 4" id="KW-0413">Isomerase</keyword>
<evidence type="ECO:0000256" key="3">
    <source>
        <dbReference type="PIRSR" id="PIRSR618191-1"/>
    </source>
</evidence>